<dbReference type="RefSeq" id="WP_220589276.1">
    <property type="nucleotide sequence ID" value="NZ_RKLQ01000002.1"/>
</dbReference>
<dbReference type="Proteomes" id="UP000783863">
    <property type="component" value="Unassembled WGS sequence"/>
</dbReference>
<protein>
    <submittedName>
        <fullName evidence="2">Uncharacterized protein</fullName>
    </submittedName>
</protein>
<feature type="region of interest" description="Disordered" evidence="1">
    <location>
        <begin position="22"/>
        <end position="78"/>
    </location>
</feature>
<gene>
    <name evidence="2" type="ORF">EGD98_15545</name>
</gene>
<dbReference type="EMBL" id="RKLQ01000002">
    <property type="protein sequence ID" value="MBX0305082.1"/>
    <property type="molecule type" value="Genomic_DNA"/>
</dbReference>
<sequence length="89" mass="9247">MVDAYKCQNCGDVVESLGSCPSCGENEMRPTRVPESELGTDDEAATSNAAESAGTPTADTGTTADNRTERNGRTASDSGGLLAWLKSLF</sequence>
<evidence type="ECO:0000256" key="1">
    <source>
        <dbReference type="SAM" id="MobiDB-lite"/>
    </source>
</evidence>
<reference evidence="2" key="1">
    <citation type="submission" date="2021-06" db="EMBL/GenBank/DDBJ databases">
        <title>Halomicroarcula sp. F24A a new haloarchaeum isolated from saline soil.</title>
        <authorList>
            <person name="Duran-Viseras A."/>
            <person name="Sanchez-Porro C."/>
            <person name="Ventosa A."/>
        </authorList>
    </citation>
    <scope>NUCLEOTIDE SEQUENCE</scope>
    <source>
        <strain evidence="2">F24A</strain>
    </source>
</reference>
<organism evidence="2 3">
    <name type="scientific">Haloarcula salinisoli</name>
    <dbReference type="NCBI Taxonomy" id="2487746"/>
    <lineage>
        <taxon>Archaea</taxon>
        <taxon>Methanobacteriati</taxon>
        <taxon>Methanobacteriota</taxon>
        <taxon>Stenosarchaea group</taxon>
        <taxon>Halobacteria</taxon>
        <taxon>Halobacteriales</taxon>
        <taxon>Haloarculaceae</taxon>
        <taxon>Haloarcula</taxon>
    </lineage>
</organism>
<proteinExistence type="predicted"/>
<dbReference type="AlphaFoldDB" id="A0A8J8C987"/>
<feature type="compositionally biased region" description="Basic and acidic residues" evidence="1">
    <location>
        <begin position="26"/>
        <end position="35"/>
    </location>
</feature>
<feature type="compositionally biased region" description="Low complexity" evidence="1">
    <location>
        <begin position="53"/>
        <end position="65"/>
    </location>
</feature>
<evidence type="ECO:0000313" key="2">
    <source>
        <dbReference type="EMBL" id="MBX0305082.1"/>
    </source>
</evidence>
<keyword evidence="3" id="KW-1185">Reference proteome</keyword>
<name>A0A8J8C987_9EURY</name>
<accession>A0A8J8C987</accession>
<evidence type="ECO:0000313" key="3">
    <source>
        <dbReference type="Proteomes" id="UP000783863"/>
    </source>
</evidence>
<comment type="caution">
    <text evidence="2">The sequence shown here is derived from an EMBL/GenBank/DDBJ whole genome shotgun (WGS) entry which is preliminary data.</text>
</comment>